<dbReference type="AlphaFoldDB" id="A0A1G2U508"/>
<proteinExistence type="predicted"/>
<reference evidence="1 2" key="1">
    <citation type="journal article" date="2016" name="Nat. Commun.">
        <title>Thousands of microbial genomes shed light on interconnected biogeochemical processes in an aquifer system.</title>
        <authorList>
            <person name="Anantharaman K."/>
            <person name="Brown C.T."/>
            <person name="Hug L.A."/>
            <person name="Sharon I."/>
            <person name="Castelle C.J."/>
            <person name="Probst A.J."/>
            <person name="Thomas B.C."/>
            <person name="Singh A."/>
            <person name="Wilkins M.J."/>
            <person name="Karaoz U."/>
            <person name="Brodie E.L."/>
            <person name="Williams K.H."/>
            <person name="Hubbard S.S."/>
            <person name="Banfield J.F."/>
        </authorList>
    </citation>
    <scope>NUCLEOTIDE SEQUENCE [LARGE SCALE GENOMIC DNA]</scope>
</reference>
<dbReference type="EMBL" id="MHWD01000008">
    <property type="protein sequence ID" value="OHB04586.1"/>
    <property type="molecule type" value="Genomic_DNA"/>
</dbReference>
<sequence length="101" mass="11663">MSRPALWFTFGSLPKSGHIVVLSVDHTSKPSDKVISERKVEAFGEKAHDAVCETICLYKGRQRRFKAEFKKFLRHVGVPEYKLQEVLLKFANETERILNSR</sequence>
<protein>
    <submittedName>
        <fullName evidence="1">Uncharacterized protein</fullName>
    </submittedName>
</protein>
<evidence type="ECO:0000313" key="1">
    <source>
        <dbReference type="EMBL" id="OHB04586.1"/>
    </source>
</evidence>
<dbReference type="Proteomes" id="UP000179283">
    <property type="component" value="Unassembled WGS sequence"/>
</dbReference>
<comment type="caution">
    <text evidence="1">The sequence shown here is derived from an EMBL/GenBank/DDBJ whole genome shotgun (WGS) entry which is preliminary data.</text>
</comment>
<evidence type="ECO:0000313" key="2">
    <source>
        <dbReference type="Proteomes" id="UP000179283"/>
    </source>
</evidence>
<organism evidence="1 2">
    <name type="scientific">Candidatus Zambryskibacteria bacterium RIFCSPLOWO2_01_FULL_43_17</name>
    <dbReference type="NCBI Taxonomy" id="1802760"/>
    <lineage>
        <taxon>Bacteria</taxon>
        <taxon>Candidatus Zambryskiibacteriota</taxon>
    </lineage>
</organism>
<name>A0A1G2U508_9BACT</name>
<gene>
    <name evidence="1" type="ORF">A2920_01440</name>
</gene>
<accession>A0A1G2U508</accession>